<dbReference type="Proteomes" id="UP000320431">
    <property type="component" value="Unassembled WGS sequence"/>
</dbReference>
<dbReference type="Pfam" id="PF07996">
    <property type="entry name" value="T4SS"/>
    <property type="match status" value="1"/>
</dbReference>
<protein>
    <submittedName>
        <fullName evidence="1">P-type DNA transfer protein VirB5</fullName>
    </submittedName>
</protein>
<dbReference type="AlphaFoldDB" id="A0A508B594"/>
<dbReference type="SUPFAM" id="SSF101082">
    <property type="entry name" value="Typo IV secretion system protein TraC"/>
    <property type="match status" value="1"/>
</dbReference>
<dbReference type="CDD" id="cd14262">
    <property type="entry name" value="VirB5_like"/>
    <property type="match status" value="1"/>
</dbReference>
<dbReference type="InterPro" id="IPR023220">
    <property type="entry name" value="T4SS_VirB5-domain"/>
</dbReference>
<name>A0A508B594_9GAMM</name>
<evidence type="ECO:0000313" key="2">
    <source>
        <dbReference type="Proteomes" id="UP000320431"/>
    </source>
</evidence>
<dbReference type="InterPro" id="IPR014158">
    <property type="entry name" value="T4SS_VirB5"/>
</dbReference>
<reference evidence="1 2" key="1">
    <citation type="submission" date="2019-10" db="EMBL/GenBank/DDBJ databases">
        <title>Lysobacter alkalisoli sp. nov., isolated from saline-alkaline soil.</title>
        <authorList>
            <person name="Sun J.-Q."/>
        </authorList>
    </citation>
    <scope>NUCLEOTIDE SEQUENCE [LARGE SCALE GENOMIC DNA]</scope>
    <source>
        <strain evidence="1 2">KCTC 42381</strain>
    </source>
</reference>
<accession>A0A508B594</accession>
<comment type="caution">
    <text evidence="1">The sequence shown here is derived from an EMBL/GenBank/DDBJ whole genome shotgun (WGS) entry which is preliminary data.</text>
</comment>
<dbReference type="EMBL" id="VICD02000024">
    <property type="protein sequence ID" value="KAB8198402.1"/>
    <property type="molecule type" value="Genomic_DNA"/>
</dbReference>
<sequence>MRMIKIVVVMVVLTVAGRSSMANAQIPVTDTASITTRAAEHAENLAKYVEQITQLKSQLEQLEQQTTALTGSRNLGEVFNNPQLRDYLPQDWQGVYDSVKNGGYEGLTGAAAGILRQNQVFDACASVKIAEQKRTCEASAAKSSQDMAFASGAYEAAQKRLDQIGQLMGQINQTTDPKAIAELQGRIASEQAMIANEQTKLQLYEMMADAQGRMLEQRQRELNARLNARRGYSPLPRVDL</sequence>
<dbReference type="Gene3D" id="1.20.58.430">
    <property type="entry name" value="Type IV secretion system, VirB5-domain"/>
    <property type="match status" value="1"/>
</dbReference>
<dbReference type="NCBIfam" id="TIGR02791">
    <property type="entry name" value="VirB5"/>
    <property type="match status" value="1"/>
</dbReference>
<organism evidence="1 2">
    <name type="scientific">Marilutibacter maris</name>
    <dbReference type="NCBI Taxonomy" id="1605891"/>
    <lineage>
        <taxon>Bacteria</taxon>
        <taxon>Pseudomonadati</taxon>
        <taxon>Pseudomonadota</taxon>
        <taxon>Gammaproteobacteria</taxon>
        <taxon>Lysobacterales</taxon>
        <taxon>Lysobacteraceae</taxon>
        <taxon>Marilutibacter</taxon>
    </lineage>
</organism>
<gene>
    <name evidence="1" type="primary">virB5</name>
    <name evidence="1" type="ORF">FKV24_002260</name>
</gene>
<proteinExistence type="predicted"/>
<evidence type="ECO:0000313" key="1">
    <source>
        <dbReference type="EMBL" id="KAB8198402.1"/>
    </source>
</evidence>